<evidence type="ECO:0000259" key="2">
    <source>
        <dbReference type="Pfam" id="PF18923"/>
    </source>
</evidence>
<dbReference type="InterPro" id="IPR043730">
    <property type="entry name" value="DUF5673"/>
</dbReference>
<accession>A0A1F5S9F1</accession>
<keyword evidence="1" id="KW-1133">Transmembrane helix</keyword>
<protein>
    <recommendedName>
        <fullName evidence="2">DUF5673 domain-containing protein</fullName>
    </recommendedName>
</protein>
<proteinExistence type="predicted"/>
<evidence type="ECO:0000313" key="3">
    <source>
        <dbReference type="EMBL" id="OGF23279.1"/>
    </source>
</evidence>
<dbReference type="STRING" id="1797985.A2Y83_00160"/>
<dbReference type="EMBL" id="MFFS01000004">
    <property type="protein sequence ID" value="OGF23279.1"/>
    <property type="molecule type" value="Genomic_DNA"/>
</dbReference>
<keyword evidence="1" id="KW-0472">Membrane</keyword>
<gene>
    <name evidence="3" type="ORF">A2Y83_00160</name>
</gene>
<dbReference type="Pfam" id="PF18923">
    <property type="entry name" value="DUF5673"/>
    <property type="match status" value="1"/>
</dbReference>
<dbReference type="AlphaFoldDB" id="A0A1F5S9F1"/>
<evidence type="ECO:0000313" key="4">
    <source>
        <dbReference type="Proteomes" id="UP000178323"/>
    </source>
</evidence>
<dbReference type="Proteomes" id="UP000178323">
    <property type="component" value="Unassembled WGS sequence"/>
</dbReference>
<comment type="caution">
    <text evidence="3">The sequence shown here is derived from an EMBL/GenBank/DDBJ whole genome shotgun (WGS) entry which is preliminary data.</text>
</comment>
<organism evidence="3 4">
    <name type="scientific">Candidatus Falkowbacteria bacterium RBG_13_39_14</name>
    <dbReference type="NCBI Taxonomy" id="1797985"/>
    <lineage>
        <taxon>Bacteria</taxon>
        <taxon>Candidatus Falkowiibacteriota</taxon>
    </lineage>
</organism>
<reference evidence="3 4" key="1">
    <citation type="journal article" date="2016" name="Nat. Commun.">
        <title>Thousands of microbial genomes shed light on interconnected biogeochemical processes in an aquifer system.</title>
        <authorList>
            <person name="Anantharaman K."/>
            <person name="Brown C.T."/>
            <person name="Hug L.A."/>
            <person name="Sharon I."/>
            <person name="Castelle C.J."/>
            <person name="Probst A.J."/>
            <person name="Thomas B.C."/>
            <person name="Singh A."/>
            <person name="Wilkins M.J."/>
            <person name="Karaoz U."/>
            <person name="Brodie E.L."/>
            <person name="Williams K.H."/>
            <person name="Hubbard S.S."/>
            <person name="Banfield J.F."/>
        </authorList>
    </citation>
    <scope>NUCLEOTIDE SEQUENCE [LARGE SCALE GENOMIC DNA]</scope>
</reference>
<feature type="transmembrane region" description="Helical" evidence="1">
    <location>
        <begin position="36"/>
        <end position="69"/>
    </location>
</feature>
<feature type="domain" description="DUF5673" evidence="2">
    <location>
        <begin position="82"/>
        <end position="148"/>
    </location>
</feature>
<name>A0A1F5S9F1_9BACT</name>
<sequence length="170" mass="20199">MSNQENTTKSEDFNKGKLLLSWSFPEFTKYERSKRWYITASAITILFLFYSVFTFNFLLAVIVVMAAMIVLMREKADPRDISFSITERGIEIGEKFYPYRDIKRFSIIYEPPNVKVLYLEFKFKMKPRFSVQLENQNPNEARKVLKEYLDEDLDRESESVSDALGRWLKI</sequence>
<evidence type="ECO:0000256" key="1">
    <source>
        <dbReference type="SAM" id="Phobius"/>
    </source>
</evidence>
<keyword evidence="1" id="KW-0812">Transmembrane</keyword>